<reference evidence="3" key="1">
    <citation type="submission" date="2021-01" db="EMBL/GenBank/DDBJ databases">
        <authorList>
            <consortium name="Genoscope - CEA"/>
            <person name="William W."/>
        </authorList>
    </citation>
    <scope>NUCLEOTIDE SEQUENCE</scope>
</reference>
<protein>
    <submittedName>
        <fullName evidence="3">Uncharacterized protein</fullName>
    </submittedName>
</protein>
<keyword evidence="4" id="KW-1185">Reference proteome</keyword>
<name>A0A8S1L1C5_PARPR</name>
<keyword evidence="1" id="KW-0175">Coiled coil</keyword>
<dbReference type="AlphaFoldDB" id="A0A8S1L1C5"/>
<feature type="region of interest" description="Disordered" evidence="2">
    <location>
        <begin position="96"/>
        <end position="117"/>
    </location>
</feature>
<accession>A0A8S1L1C5</accession>
<proteinExistence type="predicted"/>
<evidence type="ECO:0000313" key="3">
    <source>
        <dbReference type="EMBL" id="CAD8059193.1"/>
    </source>
</evidence>
<feature type="compositionally biased region" description="Polar residues" evidence="2">
    <location>
        <begin position="39"/>
        <end position="66"/>
    </location>
</feature>
<organism evidence="3 4">
    <name type="scientific">Paramecium primaurelia</name>
    <dbReference type="NCBI Taxonomy" id="5886"/>
    <lineage>
        <taxon>Eukaryota</taxon>
        <taxon>Sar</taxon>
        <taxon>Alveolata</taxon>
        <taxon>Ciliophora</taxon>
        <taxon>Intramacronucleata</taxon>
        <taxon>Oligohymenophorea</taxon>
        <taxon>Peniculida</taxon>
        <taxon>Parameciidae</taxon>
        <taxon>Paramecium</taxon>
    </lineage>
</organism>
<evidence type="ECO:0000256" key="1">
    <source>
        <dbReference type="SAM" id="Coils"/>
    </source>
</evidence>
<gene>
    <name evidence="3" type="ORF">PPRIM_AZ9-3.1.T0280278</name>
</gene>
<feature type="coiled-coil region" evidence="1">
    <location>
        <begin position="204"/>
        <end position="255"/>
    </location>
</feature>
<feature type="region of interest" description="Disordered" evidence="2">
    <location>
        <begin position="1"/>
        <end position="66"/>
    </location>
</feature>
<evidence type="ECO:0000313" key="4">
    <source>
        <dbReference type="Proteomes" id="UP000688137"/>
    </source>
</evidence>
<dbReference type="Proteomes" id="UP000688137">
    <property type="component" value="Unassembled WGS sequence"/>
</dbReference>
<evidence type="ECO:0000256" key="2">
    <source>
        <dbReference type="SAM" id="MobiDB-lite"/>
    </source>
</evidence>
<sequence length="519" mass="61003">MSRKKRVSWFFESQPEPKEEQNVSSLHNNTVEEQKQDQKIPSAQITQPMQSIPQAPQSMPTTQFDLESNRTRKVSFIPFIGNRVAESTPPKLSTIFEEQPSSKKQEPQQNKVPVAQQTQIQMSIQKQPTIQTQIIQTPQQQPFRTPKAIQIEENSGKQSYRKNVKPIEIDIVKELQQLSSLAEMNEATLKRVITREEQEILIIQDLLTQKISKLQQKLIQLNEIEQKQLDSKMNNNNKLNQIQEIENLNENQLDEPKKQEQKGSSQQIRAILIQCLGYKVSHIYYDKKQYQITFTYKQANVQYTFQNQKQIDGNLEIQEIFNEFYRELQENRLVLSGLKVDYKQKTEINKGEILQLSLKHQFQNSNKMANEIIFSAIHQMPILLSKVDELELQLLSNNKIWGTLWKLDPERGSIQILFSHRCRIDDKNLQSNSKKKILRFEINLRTFEIQYQFFKYFDEIISPFIQKDSKRKKSVSEISFGERAEGLVSDEFTEAIQDYLSRKPNLQELVEWLNIIQLN</sequence>
<dbReference type="EMBL" id="CAJJDM010000027">
    <property type="protein sequence ID" value="CAD8059193.1"/>
    <property type="molecule type" value="Genomic_DNA"/>
</dbReference>
<comment type="caution">
    <text evidence="3">The sequence shown here is derived from an EMBL/GenBank/DDBJ whole genome shotgun (WGS) entry which is preliminary data.</text>
</comment>
<dbReference type="OMA" id="RAILIQC"/>